<evidence type="ECO:0000313" key="2">
    <source>
        <dbReference type="EMBL" id="KAF7351772.1"/>
    </source>
</evidence>
<evidence type="ECO:0000256" key="1">
    <source>
        <dbReference type="SAM" id="SignalP"/>
    </source>
</evidence>
<organism evidence="2 3">
    <name type="scientific">Mycena sanguinolenta</name>
    <dbReference type="NCBI Taxonomy" id="230812"/>
    <lineage>
        <taxon>Eukaryota</taxon>
        <taxon>Fungi</taxon>
        <taxon>Dikarya</taxon>
        <taxon>Basidiomycota</taxon>
        <taxon>Agaricomycotina</taxon>
        <taxon>Agaricomycetes</taxon>
        <taxon>Agaricomycetidae</taxon>
        <taxon>Agaricales</taxon>
        <taxon>Marasmiineae</taxon>
        <taxon>Mycenaceae</taxon>
        <taxon>Mycena</taxon>
    </lineage>
</organism>
<dbReference type="AlphaFoldDB" id="A0A8H6Y4R9"/>
<feature type="chain" id="PRO_5034670752" evidence="1">
    <location>
        <begin position="22"/>
        <end position="523"/>
    </location>
</feature>
<sequence>MLSTRAFFFASLFLLCQYVLFTQWYQCSPRAPVTESMSFPSPIPLPVPDTPPLPAVMLPADGDVSDPPFFPQRRHRIAVATTYSPHMDVYMSFAWTLQRVMDRKPFGGTVEVYAPPFPYGFQTIVERLGLYRGVVQKPDTFLDAMNDNVGDGGIDIVVLGTCEADLKSAWGESLLSAWDARDPGHKFSIVCLVHNGPENTPQGTLESFSRRNAIRILTISSQCVLLPTPPISHFSVISVASTHRRSFLARADNPDPVVRSAGYEFIPVDVYVPVLDIPLSQDKNNQNSGRFLSNAVIQGNFDRRNNQGIFTDLIESMAEDPQAWGYLPLDPTNATAAYVADPTLTELDEEPPFRLWLVGSGPQPEIPHELANIVQIHSRLAYSDFYALISSMDIVVPALPQYSAYYDTKASSTFALALECNLPVIATTRARLSYTHIDDDRVVIKRPAFMSEVDVLRALRTRSASHFFQKTATARDSPAGKAVEDMVRLGWARGAEDSVEVKRRVWEANEAVVERVLAGDAGV</sequence>
<dbReference type="OrthoDB" id="549336at2759"/>
<keyword evidence="2" id="KW-0648">Protein biosynthesis</keyword>
<evidence type="ECO:0000313" key="3">
    <source>
        <dbReference type="Proteomes" id="UP000623467"/>
    </source>
</evidence>
<feature type="signal peptide" evidence="1">
    <location>
        <begin position="1"/>
        <end position="21"/>
    </location>
</feature>
<proteinExistence type="predicted"/>
<protein>
    <submittedName>
        <fullName evidence="2">Putative eukaryotic translation initiation factor 5</fullName>
    </submittedName>
</protein>
<gene>
    <name evidence="2" type="ORF">MSAN_01610600</name>
</gene>
<accession>A0A8H6Y4R9</accession>
<reference evidence="2" key="1">
    <citation type="submission" date="2020-05" db="EMBL/GenBank/DDBJ databases">
        <title>Mycena genomes resolve the evolution of fungal bioluminescence.</title>
        <authorList>
            <person name="Tsai I.J."/>
        </authorList>
    </citation>
    <scope>NUCLEOTIDE SEQUENCE</scope>
    <source>
        <strain evidence="2">160909Yilan</strain>
    </source>
</reference>
<comment type="caution">
    <text evidence="2">The sequence shown here is derived from an EMBL/GenBank/DDBJ whole genome shotgun (WGS) entry which is preliminary data.</text>
</comment>
<dbReference type="EMBL" id="JACAZH010000013">
    <property type="protein sequence ID" value="KAF7351772.1"/>
    <property type="molecule type" value="Genomic_DNA"/>
</dbReference>
<keyword evidence="2" id="KW-0396">Initiation factor</keyword>
<keyword evidence="1" id="KW-0732">Signal</keyword>
<dbReference type="GO" id="GO:0003743">
    <property type="term" value="F:translation initiation factor activity"/>
    <property type="evidence" value="ECO:0007669"/>
    <property type="project" value="UniProtKB-KW"/>
</dbReference>
<name>A0A8H6Y4R9_9AGAR</name>
<keyword evidence="3" id="KW-1185">Reference proteome</keyword>
<dbReference type="Proteomes" id="UP000623467">
    <property type="component" value="Unassembled WGS sequence"/>
</dbReference>